<gene>
    <name evidence="3" type="ORF">CONPUDRAFT_169763</name>
</gene>
<dbReference type="AlphaFoldDB" id="A0A5M3M6X3"/>
<accession>A0A5M3M6X3</accession>
<evidence type="ECO:0000313" key="3">
    <source>
        <dbReference type="EMBL" id="EIW74813.1"/>
    </source>
</evidence>
<comment type="caution">
    <text evidence="3">The sequence shown here is derived from an EMBL/GenBank/DDBJ whole genome shotgun (WGS) entry which is preliminary data.</text>
</comment>
<dbReference type="KEGG" id="cput:CONPUDRAFT_169763"/>
<evidence type="ECO:0000313" key="4">
    <source>
        <dbReference type="Proteomes" id="UP000053558"/>
    </source>
</evidence>
<dbReference type="Gene3D" id="2.60.120.260">
    <property type="entry name" value="Galactose-binding domain-like"/>
    <property type="match status" value="2"/>
</dbReference>
<dbReference type="RefSeq" id="XP_007774888.1">
    <property type="nucleotide sequence ID" value="XM_007776698.1"/>
</dbReference>
<keyword evidence="2" id="KW-0812">Transmembrane</keyword>
<name>A0A5M3M6X3_CONPW</name>
<evidence type="ECO:0000256" key="2">
    <source>
        <dbReference type="SAM" id="Phobius"/>
    </source>
</evidence>
<keyword evidence="2" id="KW-1133">Transmembrane helix</keyword>
<dbReference type="GeneID" id="19206323"/>
<organism evidence="3 4">
    <name type="scientific">Coniophora puteana (strain RWD-64-598)</name>
    <name type="common">Brown rot fungus</name>
    <dbReference type="NCBI Taxonomy" id="741705"/>
    <lineage>
        <taxon>Eukaryota</taxon>
        <taxon>Fungi</taxon>
        <taxon>Dikarya</taxon>
        <taxon>Basidiomycota</taxon>
        <taxon>Agaricomycotina</taxon>
        <taxon>Agaricomycetes</taxon>
        <taxon>Agaricomycetidae</taxon>
        <taxon>Boletales</taxon>
        <taxon>Coniophorineae</taxon>
        <taxon>Coniophoraceae</taxon>
        <taxon>Coniophora</taxon>
    </lineage>
</organism>
<feature type="compositionally biased region" description="Polar residues" evidence="1">
    <location>
        <begin position="448"/>
        <end position="459"/>
    </location>
</feature>
<protein>
    <recommendedName>
        <fullName evidence="5">Transmembrane protein</fullName>
    </recommendedName>
</protein>
<feature type="transmembrane region" description="Helical" evidence="2">
    <location>
        <begin position="286"/>
        <end position="308"/>
    </location>
</feature>
<feature type="region of interest" description="Disordered" evidence="1">
    <location>
        <begin position="359"/>
        <end position="395"/>
    </location>
</feature>
<feature type="compositionally biased region" description="Polar residues" evidence="1">
    <location>
        <begin position="359"/>
        <end position="369"/>
    </location>
</feature>
<feature type="compositionally biased region" description="Low complexity" evidence="1">
    <location>
        <begin position="425"/>
        <end position="440"/>
    </location>
</feature>
<keyword evidence="4" id="KW-1185">Reference proteome</keyword>
<dbReference type="Proteomes" id="UP000053558">
    <property type="component" value="Unassembled WGS sequence"/>
</dbReference>
<evidence type="ECO:0000256" key="1">
    <source>
        <dbReference type="SAM" id="MobiDB-lite"/>
    </source>
</evidence>
<feature type="compositionally biased region" description="Pro residues" evidence="1">
    <location>
        <begin position="482"/>
        <end position="491"/>
    </location>
</feature>
<proteinExistence type="predicted"/>
<feature type="region of interest" description="Disordered" evidence="1">
    <location>
        <begin position="412"/>
        <end position="491"/>
    </location>
</feature>
<evidence type="ECO:0008006" key="5">
    <source>
        <dbReference type="Google" id="ProtNLM"/>
    </source>
</evidence>
<reference evidence="4" key="1">
    <citation type="journal article" date="2012" name="Science">
        <title>The Paleozoic origin of enzymatic lignin decomposition reconstructed from 31 fungal genomes.</title>
        <authorList>
            <person name="Floudas D."/>
            <person name="Binder M."/>
            <person name="Riley R."/>
            <person name="Barry K."/>
            <person name="Blanchette R.A."/>
            <person name="Henrissat B."/>
            <person name="Martinez A.T."/>
            <person name="Otillar R."/>
            <person name="Spatafora J.W."/>
            <person name="Yadav J.S."/>
            <person name="Aerts A."/>
            <person name="Benoit I."/>
            <person name="Boyd A."/>
            <person name="Carlson A."/>
            <person name="Copeland A."/>
            <person name="Coutinho P.M."/>
            <person name="de Vries R.P."/>
            <person name="Ferreira P."/>
            <person name="Findley K."/>
            <person name="Foster B."/>
            <person name="Gaskell J."/>
            <person name="Glotzer D."/>
            <person name="Gorecki P."/>
            <person name="Heitman J."/>
            <person name="Hesse C."/>
            <person name="Hori C."/>
            <person name="Igarashi K."/>
            <person name="Jurgens J.A."/>
            <person name="Kallen N."/>
            <person name="Kersten P."/>
            <person name="Kohler A."/>
            <person name="Kuees U."/>
            <person name="Kumar T.K.A."/>
            <person name="Kuo A."/>
            <person name="LaButti K."/>
            <person name="Larrondo L.F."/>
            <person name="Lindquist E."/>
            <person name="Ling A."/>
            <person name="Lombard V."/>
            <person name="Lucas S."/>
            <person name="Lundell T."/>
            <person name="Martin R."/>
            <person name="McLaughlin D.J."/>
            <person name="Morgenstern I."/>
            <person name="Morin E."/>
            <person name="Murat C."/>
            <person name="Nagy L.G."/>
            <person name="Nolan M."/>
            <person name="Ohm R.A."/>
            <person name="Patyshakuliyeva A."/>
            <person name="Rokas A."/>
            <person name="Ruiz-Duenas F.J."/>
            <person name="Sabat G."/>
            <person name="Salamov A."/>
            <person name="Samejima M."/>
            <person name="Schmutz J."/>
            <person name="Slot J.C."/>
            <person name="St John F."/>
            <person name="Stenlid J."/>
            <person name="Sun H."/>
            <person name="Sun S."/>
            <person name="Syed K."/>
            <person name="Tsang A."/>
            <person name="Wiebenga A."/>
            <person name="Young D."/>
            <person name="Pisabarro A."/>
            <person name="Eastwood D.C."/>
            <person name="Martin F."/>
            <person name="Cullen D."/>
            <person name="Grigoriev I.V."/>
            <person name="Hibbett D.S."/>
        </authorList>
    </citation>
    <scope>NUCLEOTIDE SEQUENCE [LARGE SCALE GENOMIC DNA]</scope>
    <source>
        <strain evidence="4">RWD-64-598 SS2</strain>
    </source>
</reference>
<sequence length="491" mass="52799">MPKLTTFFDDRVPMITFDSGWIPTISTQDDAAGYYWDGTFTSTPTDNATAQLTFTGTSVWVYGSKRVNHGTFTVEIDGTGATTVNGYSPMSQWQQLLYSNSGLSQGQHTIVITNTGNVSTGSWLDFDMIKFETTVGDDSGSWLTSVIQDTDSAFVYSGSWNGDAEPSNAAFFSQGSGHTTTETNDQVTLTFTVGDVIDLYGTVGPSNGQYSVQLDGGSIQHFNATKPLPQYQMVIYHESNLGSGNHQLVVTNMDPMELSIDYAEVKTASTSSGEFGLCKTSLTPGIAAGLAILAFTTLVGLLSGAYFFRRWRKEEVDAYRNAAKPFDLMPAPHKIFPYDPYEPHSAAITSGHYSDIPSLSYNANESNSHSEPRPSFAQTHSGPASPPWSGGQQNMYSAPTYVATSEVATAGGSQYGGRRDDLAGADDQSAADAPLLPLAPNRRADSGPSGSQGQAQRKQSGFAEQARRAVTTARKMSLVRVGPPPDYNYTQ</sequence>
<dbReference type="EMBL" id="JH711590">
    <property type="protein sequence ID" value="EIW74813.1"/>
    <property type="molecule type" value="Genomic_DNA"/>
</dbReference>
<dbReference type="OrthoDB" id="2576082at2759"/>
<keyword evidence="2" id="KW-0472">Membrane</keyword>